<feature type="transmembrane region" description="Helical" evidence="1">
    <location>
        <begin position="16"/>
        <end position="35"/>
    </location>
</feature>
<keyword evidence="1" id="KW-1133">Transmembrane helix</keyword>
<proteinExistence type="predicted"/>
<protein>
    <submittedName>
        <fullName evidence="2">Uncharacterized protein</fullName>
    </submittedName>
</protein>
<organism evidence="2">
    <name type="scientific">marine metagenome</name>
    <dbReference type="NCBI Taxonomy" id="408172"/>
    <lineage>
        <taxon>unclassified sequences</taxon>
        <taxon>metagenomes</taxon>
        <taxon>ecological metagenomes</taxon>
    </lineage>
</organism>
<accession>A0A382D6F6</accession>
<dbReference type="AlphaFoldDB" id="A0A382D6F6"/>
<keyword evidence="1" id="KW-0472">Membrane</keyword>
<reference evidence="2" key="1">
    <citation type="submission" date="2018-05" db="EMBL/GenBank/DDBJ databases">
        <authorList>
            <person name="Lanie J.A."/>
            <person name="Ng W.-L."/>
            <person name="Kazmierczak K.M."/>
            <person name="Andrzejewski T.M."/>
            <person name="Davidsen T.M."/>
            <person name="Wayne K.J."/>
            <person name="Tettelin H."/>
            <person name="Glass J.I."/>
            <person name="Rusch D."/>
            <person name="Podicherti R."/>
            <person name="Tsui H.-C.T."/>
            <person name="Winkler M.E."/>
        </authorList>
    </citation>
    <scope>NUCLEOTIDE SEQUENCE</scope>
</reference>
<name>A0A382D6F6_9ZZZZ</name>
<evidence type="ECO:0000256" key="1">
    <source>
        <dbReference type="SAM" id="Phobius"/>
    </source>
</evidence>
<gene>
    <name evidence="2" type="ORF">METZ01_LOCUS186930</name>
</gene>
<sequence length="88" mass="9858">MISWLVDDWKRDPINFTLEFLGALCFIVLSLYIAIAGNNTVILYIFIVQLMGSSLLIVSSIKRMNINILSINILGFLIASIGLIRITL</sequence>
<keyword evidence="1" id="KW-0812">Transmembrane</keyword>
<feature type="transmembrane region" description="Helical" evidence="1">
    <location>
        <begin position="66"/>
        <end position="86"/>
    </location>
</feature>
<feature type="transmembrane region" description="Helical" evidence="1">
    <location>
        <begin position="41"/>
        <end position="59"/>
    </location>
</feature>
<dbReference type="EMBL" id="UINC01037891">
    <property type="protein sequence ID" value="SVB34076.1"/>
    <property type="molecule type" value="Genomic_DNA"/>
</dbReference>
<evidence type="ECO:0000313" key="2">
    <source>
        <dbReference type="EMBL" id="SVB34076.1"/>
    </source>
</evidence>